<dbReference type="EMBL" id="JAVREZ010000015">
    <property type="protein sequence ID" value="MDT0485298.1"/>
    <property type="molecule type" value="Genomic_DNA"/>
</dbReference>
<evidence type="ECO:0000259" key="1">
    <source>
        <dbReference type="Pfam" id="PF01408"/>
    </source>
</evidence>
<gene>
    <name evidence="2" type="ORF">RNB18_34840</name>
</gene>
<reference evidence="3" key="1">
    <citation type="submission" date="2023-07" db="EMBL/GenBank/DDBJ databases">
        <title>30 novel species of actinomycetes from the DSMZ collection.</title>
        <authorList>
            <person name="Nouioui I."/>
        </authorList>
    </citation>
    <scope>NUCLEOTIDE SEQUENCE [LARGE SCALE GENOMIC DNA]</scope>
    <source>
        <strain evidence="3">DSM 41640</strain>
    </source>
</reference>
<evidence type="ECO:0000313" key="2">
    <source>
        <dbReference type="EMBL" id="MDT0485298.1"/>
    </source>
</evidence>
<dbReference type="InterPro" id="IPR000683">
    <property type="entry name" value="Gfo/Idh/MocA-like_OxRdtase_N"/>
</dbReference>
<keyword evidence="3" id="KW-1185">Reference proteome</keyword>
<evidence type="ECO:0000313" key="3">
    <source>
        <dbReference type="Proteomes" id="UP001183824"/>
    </source>
</evidence>
<dbReference type="PANTHER" id="PTHR43377">
    <property type="entry name" value="BILIVERDIN REDUCTASE A"/>
    <property type="match status" value="1"/>
</dbReference>
<dbReference type="Gene3D" id="3.40.50.720">
    <property type="entry name" value="NAD(P)-binding Rossmann-like Domain"/>
    <property type="match status" value="1"/>
</dbReference>
<feature type="domain" description="Gfo/Idh/MocA-like oxidoreductase N-terminal" evidence="1">
    <location>
        <begin position="82"/>
        <end position="144"/>
    </location>
</feature>
<organism evidence="2 3">
    <name type="scientific">Streptomyces doebereineriae</name>
    <dbReference type="NCBI Taxonomy" id="3075528"/>
    <lineage>
        <taxon>Bacteria</taxon>
        <taxon>Bacillati</taxon>
        <taxon>Actinomycetota</taxon>
        <taxon>Actinomycetes</taxon>
        <taxon>Kitasatosporales</taxon>
        <taxon>Streptomycetaceae</taxon>
        <taxon>Streptomyces</taxon>
    </lineage>
</organism>
<proteinExistence type="predicted"/>
<name>A0ABU2VI84_9ACTN</name>
<dbReference type="InterPro" id="IPR036291">
    <property type="entry name" value="NAD(P)-bd_dom_sf"/>
</dbReference>
<dbReference type="SUPFAM" id="SSF51735">
    <property type="entry name" value="NAD(P)-binding Rossmann-fold domains"/>
    <property type="match status" value="1"/>
</dbReference>
<protein>
    <submittedName>
        <fullName evidence="2">Gfo/Idh/MocA family oxidoreductase</fullName>
    </submittedName>
</protein>
<dbReference type="Proteomes" id="UP001183824">
    <property type="component" value="Unassembled WGS sequence"/>
</dbReference>
<dbReference type="RefSeq" id="WP_311718082.1">
    <property type="nucleotide sequence ID" value="NZ_JAVREZ010000015.1"/>
</dbReference>
<comment type="caution">
    <text evidence="2">The sequence shown here is derived from an EMBL/GenBank/DDBJ whole genome shotgun (WGS) entry which is preliminary data.</text>
</comment>
<accession>A0ABU2VI84</accession>
<sequence>MTPIRRHASRTGHAREDDMKNFLVVGVGPHARRTHLPALAAGQASGLVGTMCGVDLLGATDVLVPYDADDGPRSLPVTLIEPFDSRLQALPDRVRHALDTVVERRSIHAVVVSTEPAYHMVYTRWALERGLSVLLDKPLSVHADASTDPRQAGAILTDFDDIMECYRQTRHTFPQLMVTVQSQRRYHPAFWRIRECIAEVAAETSCPVTSIQSFHSDGQWRMPDEMIDLSYHGFDRGYGKAAHSGFHFFDIVPWLLAAGETSGKELDAVAVHAHITRPGDLLAQMGVRDYERLFPAFAARNPYTEPELRSATRLFGEVDAFISMAYQSRGRTMTLGSINLVHNGFSQRGSLTPAHASLYKGNGRVRHETHIIEQGPFQAIHLHSLQTLNDGTPSADPHAPGNERHVEVHVFRNRTFRPDWVKYAGFDFGTLAATSESEVALPTQESSRRRATWEFLEYLDGRRTREGMSSELTGHRRGATLMAGAYLSMAQQWTGASPVATLDFRAAPEPASAPAQGQVEAVL</sequence>
<dbReference type="PANTHER" id="PTHR43377:SF1">
    <property type="entry name" value="BILIVERDIN REDUCTASE A"/>
    <property type="match status" value="1"/>
</dbReference>
<dbReference type="Pfam" id="PF01408">
    <property type="entry name" value="GFO_IDH_MocA"/>
    <property type="match status" value="1"/>
</dbReference>
<dbReference type="InterPro" id="IPR051450">
    <property type="entry name" value="Gfo/Idh/MocA_Oxidoreductases"/>
</dbReference>